<dbReference type="EMBL" id="CYKH01000512">
    <property type="protein sequence ID" value="CUG03763.1"/>
    <property type="molecule type" value="Genomic_DNA"/>
</dbReference>
<protein>
    <submittedName>
        <fullName evidence="2">Uncharacterized protein</fullName>
    </submittedName>
</protein>
<feature type="region of interest" description="Disordered" evidence="1">
    <location>
        <begin position="69"/>
        <end position="92"/>
    </location>
</feature>
<evidence type="ECO:0000313" key="3">
    <source>
        <dbReference type="Proteomes" id="UP000051952"/>
    </source>
</evidence>
<proteinExistence type="predicted"/>
<evidence type="ECO:0000313" key="2">
    <source>
        <dbReference type="EMBL" id="CUG03763.1"/>
    </source>
</evidence>
<organism evidence="2 3">
    <name type="scientific">Bodo saltans</name>
    <name type="common">Flagellated protozoan</name>
    <dbReference type="NCBI Taxonomy" id="75058"/>
    <lineage>
        <taxon>Eukaryota</taxon>
        <taxon>Discoba</taxon>
        <taxon>Euglenozoa</taxon>
        <taxon>Kinetoplastea</taxon>
        <taxon>Metakinetoplastina</taxon>
        <taxon>Eubodonida</taxon>
        <taxon>Bodonidae</taxon>
        <taxon>Bodo</taxon>
    </lineage>
</organism>
<feature type="region of interest" description="Disordered" evidence="1">
    <location>
        <begin position="1"/>
        <end position="36"/>
    </location>
</feature>
<feature type="compositionally biased region" description="Basic residues" evidence="1">
    <location>
        <begin position="1"/>
        <end position="10"/>
    </location>
</feature>
<dbReference type="Proteomes" id="UP000051952">
    <property type="component" value="Unassembled WGS sequence"/>
</dbReference>
<feature type="compositionally biased region" description="Low complexity" evidence="1">
    <location>
        <begin position="69"/>
        <end position="91"/>
    </location>
</feature>
<dbReference type="AlphaFoldDB" id="A0A0S4J1G7"/>
<gene>
    <name evidence="2" type="ORF">BSAL_70255</name>
</gene>
<dbReference type="VEuPathDB" id="TriTrypDB:BSAL_70255"/>
<reference evidence="3" key="1">
    <citation type="submission" date="2015-09" db="EMBL/GenBank/DDBJ databases">
        <authorList>
            <consortium name="Pathogen Informatics"/>
        </authorList>
    </citation>
    <scope>NUCLEOTIDE SEQUENCE [LARGE SCALE GENOMIC DNA]</scope>
    <source>
        <strain evidence="3">Lake Konstanz</strain>
    </source>
</reference>
<evidence type="ECO:0000256" key="1">
    <source>
        <dbReference type="SAM" id="MobiDB-lite"/>
    </source>
</evidence>
<keyword evidence="3" id="KW-1185">Reference proteome</keyword>
<feature type="compositionally biased region" description="Low complexity" evidence="1">
    <location>
        <begin position="11"/>
        <end position="32"/>
    </location>
</feature>
<accession>A0A0S4J1G7</accession>
<name>A0A0S4J1G7_BODSA</name>
<sequence>MAASAARRRSSLTLSSSSRRTAPSSSSSSCSSNEARRHREIFIRGHLEEDEGELLTDLMAGYKRVIPTGRSASSSRRRTTAAAGAPRGSTPETLEWNSSAVTLPIEFNDIDEDDNDDCIGDSYGAEQNMATTTTAAVTQRHDEDDDALESLLVLNGKKVSGLRHQQHVQHEAEMFVVNDVERSVDTPLALRLSQGGEHIAEEQPDSLGSFVLPLGRSASFSRRGPYGLHITALLSPR</sequence>